<protein>
    <submittedName>
        <fullName evidence="1">Uncharacterized protein</fullName>
    </submittedName>
</protein>
<gene>
    <name evidence="1" type="ORF">ORD21_13105</name>
</gene>
<accession>A0ABU4DU74</accession>
<evidence type="ECO:0000313" key="2">
    <source>
        <dbReference type="Proteomes" id="UP001276150"/>
    </source>
</evidence>
<dbReference type="Proteomes" id="UP001276150">
    <property type="component" value="Unassembled WGS sequence"/>
</dbReference>
<sequence>MAIQRTGLIRKNQVSEVVEAVCATGFWQSDGVVISTMLIKQESAGIDNRLTKVSSISLQDIDIFIQDRMKSFVEKRSDWTYFQDDFLEYVIWQAQQRDR</sequence>
<proteinExistence type="predicted"/>
<evidence type="ECO:0000313" key="1">
    <source>
        <dbReference type="EMBL" id="MDV6375532.1"/>
    </source>
</evidence>
<reference evidence="1 2" key="1">
    <citation type="submission" date="2022-11" db="EMBL/GenBank/DDBJ databases">
        <title>Deinococcus ZS9-10, Low Temperature and Draught-tolerating, UV-resistant Bacteria from Continental Antarctica.</title>
        <authorList>
            <person name="Cheng L."/>
        </authorList>
    </citation>
    <scope>NUCLEOTIDE SEQUENCE [LARGE SCALE GENOMIC DNA]</scope>
    <source>
        <strain evidence="1 2">ZS9-10</strain>
    </source>
</reference>
<dbReference type="EMBL" id="JAPMIV010000028">
    <property type="protein sequence ID" value="MDV6375532.1"/>
    <property type="molecule type" value="Genomic_DNA"/>
</dbReference>
<name>A0ABU4DU74_9DEIO</name>
<dbReference type="RefSeq" id="WP_317640871.1">
    <property type="nucleotide sequence ID" value="NZ_JAPMIV010000028.1"/>
</dbReference>
<comment type="caution">
    <text evidence="1">The sequence shown here is derived from an EMBL/GenBank/DDBJ whole genome shotgun (WGS) entry which is preliminary data.</text>
</comment>
<organism evidence="1 2">
    <name type="scientific">Deinococcus arenicola</name>
    <dbReference type="NCBI Taxonomy" id="2994950"/>
    <lineage>
        <taxon>Bacteria</taxon>
        <taxon>Thermotogati</taxon>
        <taxon>Deinococcota</taxon>
        <taxon>Deinococci</taxon>
        <taxon>Deinococcales</taxon>
        <taxon>Deinococcaceae</taxon>
        <taxon>Deinococcus</taxon>
    </lineage>
</organism>
<keyword evidence="2" id="KW-1185">Reference proteome</keyword>